<reference evidence="5 6" key="1">
    <citation type="journal article" date="2019" name="Sci. Rep.">
        <title>Comparative genomics of chytrid fungi reveal insights into the obligate biotrophic and pathogenic lifestyle of Synchytrium endobioticum.</title>
        <authorList>
            <person name="van de Vossenberg B.T.L.H."/>
            <person name="Warris S."/>
            <person name="Nguyen H.D.T."/>
            <person name="van Gent-Pelzer M.P.E."/>
            <person name="Joly D.L."/>
            <person name="van de Geest H.C."/>
            <person name="Bonants P.J.M."/>
            <person name="Smith D.S."/>
            <person name="Levesque C.A."/>
            <person name="van der Lee T.A.J."/>
        </authorList>
    </citation>
    <scope>NUCLEOTIDE SEQUENCE [LARGE SCALE GENOMIC DNA]</scope>
    <source>
        <strain evidence="5 6">CBS 675.73</strain>
    </source>
</reference>
<evidence type="ECO:0000313" key="6">
    <source>
        <dbReference type="Proteomes" id="UP000320333"/>
    </source>
</evidence>
<evidence type="ECO:0000256" key="3">
    <source>
        <dbReference type="PROSITE-ProRule" id="PRU10141"/>
    </source>
</evidence>
<dbReference type="SUPFAM" id="SSF52058">
    <property type="entry name" value="L domain-like"/>
    <property type="match status" value="1"/>
</dbReference>
<evidence type="ECO:0000259" key="4">
    <source>
        <dbReference type="PROSITE" id="PS50011"/>
    </source>
</evidence>
<feature type="domain" description="Protein kinase" evidence="4">
    <location>
        <begin position="207"/>
        <end position="455"/>
    </location>
</feature>
<dbReference type="GO" id="GO:0004672">
    <property type="term" value="F:protein kinase activity"/>
    <property type="evidence" value="ECO:0007669"/>
    <property type="project" value="InterPro"/>
</dbReference>
<feature type="binding site" evidence="3">
    <location>
        <position position="246"/>
    </location>
    <ligand>
        <name>ATP</name>
        <dbReference type="ChEBI" id="CHEBI:30616"/>
    </ligand>
</feature>
<dbReference type="Gene3D" id="1.10.510.10">
    <property type="entry name" value="Transferase(Phosphotransferase) domain 1"/>
    <property type="match status" value="1"/>
</dbReference>
<organism evidence="5 6">
    <name type="scientific">Chytriomyces confervae</name>
    <dbReference type="NCBI Taxonomy" id="246404"/>
    <lineage>
        <taxon>Eukaryota</taxon>
        <taxon>Fungi</taxon>
        <taxon>Fungi incertae sedis</taxon>
        <taxon>Chytridiomycota</taxon>
        <taxon>Chytridiomycota incertae sedis</taxon>
        <taxon>Chytridiomycetes</taxon>
        <taxon>Chytridiales</taxon>
        <taxon>Chytriomycetaceae</taxon>
        <taxon>Chytriomyces</taxon>
    </lineage>
</organism>
<evidence type="ECO:0000313" key="5">
    <source>
        <dbReference type="EMBL" id="TPX74306.1"/>
    </source>
</evidence>
<dbReference type="InterPro" id="IPR000719">
    <property type="entry name" value="Prot_kinase_dom"/>
</dbReference>
<dbReference type="Gene3D" id="3.80.10.10">
    <property type="entry name" value="Ribonuclease Inhibitor"/>
    <property type="match status" value="1"/>
</dbReference>
<sequence length="455" mass="49935">MNLDMTDSLDASATSELKLQLPSGCLSIPPSIMRLHLLVRLDFSGNSALNCIPQSINSLVHLRSAFFSDCSFKVFPIELAACPALEMVAFKNNNMTDIPEHALPKELRWLILTNNKLTSLPHCIGHCHRLEKVMLAGNLLDSLPAEMEKCQLLTLIRISANKFQQIPEWLLKLPRIAFIAFAGNPLTSAYNTSTVSGDLTPIGWGDLALLNRLGEGASGVISRATWLKGPHDPQNTEPTTMEVAVKLFKGDLTSDGLPANEMEACIAAGVHPNLVTPFARITGHPLETQGLVFDLIPQDYKNLGKPPSLETCTRDVYPSDMSLSVKQVVRILQNIANAATVLHKRGISHGDLYAHNILYDASGTWPRRTALLGDFGAAFVYGSENPSAFLWERVEMLAFAFLVDDLLGIAERGTVEEMQVVENLERLSKSCSVPVVQDRPSFSDVEKTLDQIQLP</sequence>
<keyword evidence="6" id="KW-1185">Reference proteome</keyword>
<dbReference type="GO" id="GO:0005524">
    <property type="term" value="F:ATP binding"/>
    <property type="evidence" value="ECO:0007669"/>
    <property type="project" value="UniProtKB-UniRule"/>
</dbReference>
<comment type="caution">
    <text evidence="5">The sequence shown here is derived from an EMBL/GenBank/DDBJ whole genome shotgun (WGS) entry which is preliminary data.</text>
</comment>
<keyword evidence="1" id="KW-0433">Leucine-rich repeat</keyword>
<dbReference type="PROSITE" id="PS00107">
    <property type="entry name" value="PROTEIN_KINASE_ATP"/>
    <property type="match status" value="1"/>
</dbReference>
<dbReference type="EMBL" id="QEAP01000132">
    <property type="protein sequence ID" value="TPX74306.1"/>
    <property type="molecule type" value="Genomic_DNA"/>
</dbReference>
<dbReference type="OrthoDB" id="1668230at2759"/>
<dbReference type="Proteomes" id="UP000320333">
    <property type="component" value="Unassembled WGS sequence"/>
</dbReference>
<evidence type="ECO:0000256" key="2">
    <source>
        <dbReference type="ARBA" id="ARBA00022737"/>
    </source>
</evidence>
<proteinExistence type="predicted"/>
<dbReference type="STRING" id="246404.A0A507FGB5"/>
<dbReference type="AlphaFoldDB" id="A0A507FGB5"/>
<dbReference type="PANTHER" id="PTHR48051">
    <property type="match status" value="1"/>
</dbReference>
<keyword evidence="2" id="KW-0677">Repeat</keyword>
<dbReference type="InterPro" id="IPR032675">
    <property type="entry name" value="LRR_dom_sf"/>
</dbReference>
<dbReference type="GO" id="GO:0005737">
    <property type="term" value="C:cytoplasm"/>
    <property type="evidence" value="ECO:0007669"/>
    <property type="project" value="TreeGrafter"/>
</dbReference>
<dbReference type="InterPro" id="IPR017441">
    <property type="entry name" value="Protein_kinase_ATP_BS"/>
</dbReference>
<dbReference type="PROSITE" id="PS51450">
    <property type="entry name" value="LRR"/>
    <property type="match status" value="1"/>
</dbReference>
<accession>A0A507FGB5</accession>
<name>A0A507FGB5_9FUNG</name>
<gene>
    <name evidence="5" type="ORF">CcCBS67573_g04414</name>
</gene>
<protein>
    <recommendedName>
        <fullName evidence="4">Protein kinase domain-containing protein</fullName>
    </recommendedName>
</protein>
<evidence type="ECO:0000256" key="1">
    <source>
        <dbReference type="ARBA" id="ARBA00022614"/>
    </source>
</evidence>
<keyword evidence="3" id="KW-0067">ATP-binding</keyword>
<dbReference type="Pfam" id="PF07714">
    <property type="entry name" value="PK_Tyr_Ser-Thr"/>
    <property type="match status" value="1"/>
</dbReference>
<dbReference type="SUPFAM" id="SSF56112">
    <property type="entry name" value="Protein kinase-like (PK-like)"/>
    <property type="match status" value="1"/>
</dbReference>
<dbReference type="InterPro" id="IPR011009">
    <property type="entry name" value="Kinase-like_dom_sf"/>
</dbReference>
<keyword evidence="3" id="KW-0547">Nucleotide-binding</keyword>
<dbReference type="PANTHER" id="PTHR48051:SF1">
    <property type="entry name" value="RAS SUPPRESSOR PROTEIN 1"/>
    <property type="match status" value="1"/>
</dbReference>
<dbReference type="PROSITE" id="PS50011">
    <property type="entry name" value="PROTEIN_KINASE_DOM"/>
    <property type="match status" value="1"/>
</dbReference>
<dbReference type="InterPro" id="IPR001611">
    <property type="entry name" value="Leu-rich_rpt"/>
</dbReference>
<dbReference type="InterPro" id="IPR001245">
    <property type="entry name" value="Ser-Thr/Tyr_kinase_cat_dom"/>
</dbReference>
<dbReference type="InterPro" id="IPR050216">
    <property type="entry name" value="LRR_domain-containing"/>
</dbReference>